<protein>
    <submittedName>
        <fullName evidence="1">Uncharacterized protein</fullName>
    </submittedName>
</protein>
<accession>A0A6C0C3S1</accession>
<name>A0A6C0C3S1_9ZZZZ</name>
<proteinExistence type="predicted"/>
<dbReference type="AlphaFoldDB" id="A0A6C0C3S1"/>
<sequence>MNSYKMELLRNILQENIELREKFVSIRNYYATLVLECYKDPQYNDNYKIFYDYVNDSTIGGFLGKPKEIVATEEIYFERILKYTVHSHDMLNYYHKTMIRKVMEKNKVPKELFNNIIKYI</sequence>
<dbReference type="EMBL" id="MN739313">
    <property type="protein sequence ID" value="QHS98298.1"/>
    <property type="molecule type" value="Genomic_DNA"/>
</dbReference>
<organism evidence="1">
    <name type="scientific">viral metagenome</name>
    <dbReference type="NCBI Taxonomy" id="1070528"/>
    <lineage>
        <taxon>unclassified sequences</taxon>
        <taxon>metagenomes</taxon>
        <taxon>organismal metagenomes</taxon>
    </lineage>
</organism>
<reference evidence="1" key="1">
    <citation type="journal article" date="2020" name="Nature">
        <title>Giant virus diversity and host interactions through global metagenomics.</title>
        <authorList>
            <person name="Schulz F."/>
            <person name="Roux S."/>
            <person name="Paez-Espino D."/>
            <person name="Jungbluth S."/>
            <person name="Walsh D.A."/>
            <person name="Denef V.J."/>
            <person name="McMahon K.D."/>
            <person name="Konstantinidis K.T."/>
            <person name="Eloe-Fadrosh E.A."/>
            <person name="Kyrpides N.C."/>
            <person name="Woyke T."/>
        </authorList>
    </citation>
    <scope>NUCLEOTIDE SEQUENCE</scope>
    <source>
        <strain evidence="1">GVMAG-M-3300020182-84</strain>
    </source>
</reference>
<evidence type="ECO:0000313" key="1">
    <source>
        <dbReference type="EMBL" id="QHS98298.1"/>
    </source>
</evidence>